<dbReference type="GeneID" id="101895621"/>
<feature type="region of interest" description="Disordered" evidence="1">
    <location>
        <begin position="100"/>
        <end position="140"/>
    </location>
</feature>
<keyword evidence="2" id="KW-1185">Reference proteome</keyword>
<accession>A0A9J7IF80</accession>
<name>A0A9J7IF80_MUSDO</name>
<feature type="region of interest" description="Disordered" evidence="1">
    <location>
        <begin position="462"/>
        <end position="484"/>
    </location>
</feature>
<dbReference type="RefSeq" id="XP_019894228.2">
    <property type="nucleotide sequence ID" value="XM_020038669.2"/>
</dbReference>
<reference evidence="3" key="1">
    <citation type="submission" date="2025-08" db="UniProtKB">
        <authorList>
            <consortium name="RefSeq"/>
        </authorList>
    </citation>
    <scope>IDENTIFICATION</scope>
    <source>
        <strain evidence="3">Aabys</strain>
        <tissue evidence="3">Whole body</tissue>
    </source>
</reference>
<evidence type="ECO:0000313" key="3">
    <source>
        <dbReference type="RefSeq" id="XP_019894228.2"/>
    </source>
</evidence>
<sequence>MFQQYSLLVTYACISIVGVVSIQVPLPFSHLPASAEQQPESTSVKPSTLLLPPGFDSQNPPLQPMLYPFVVPTTAKVTLPTRKPIGPFITPGWIPISASSNNIPPLHQSSSTSSTTPSAPTTRTTPTTPSSSTTSPAYSGPVLEDRISKYVLTSNENGPVFESIVYGTWKPDPPLQPVAALNTTTTTTTNTKIQMTNNGNHNDNIIGIFENAAAALAAADPAGKVSNKTINRQHGGFIDNKQPKPIKFENDSFEKSLSSSLKQKPSKESTENVEQKLRSSTKNLKKQGRQKIRTNLSSSTATPSSTTMATTTSTFPANHQFSSENTEQSVTIPIDGKKVDGNVPPVEVVRQINDTIEIKYNHKQSSRHSIEVTPDEQYNKHRQQQQQQHHHNHRPTHDDEDASNDDDDEGVGKNGDYDDIEVETRQAPTANSAPQLQEDEDISVIRMNWPTDFMDTPLSSVISTERSPEENDSDLTVEQSTESHSAELPLTLTALNIPPSLWPKLPGNITKLGSPYATENSLEEPAICVPITVREFNMMNSNEVVNIERVFCFPMPSGINLGKEMYIARPVTRSTTTTTTTTTTRSSSINRQHYSNSANPVIRASVQNYEEYFDSHSANSSTNLQSQLNLCCYCILVLFLRLFIITIIKCE</sequence>
<gene>
    <name evidence="3" type="primary">LOC101895621</name>
</gene>
<evidence type="ECO:0000313" key="2">
    <source>
        <dbReference type="Proteomes" id="UP001652621"/>
    </source>
</evidence>
<feature type="compositionally biased region" description="Acidic residues" evidence="1">
    <location>
        <begin position="398"/>
        <end position="409"/>
    </location>
</feature>
<dbReference type="Proteomes" id="UP001652621">
    <property type="component" value="Unplaced"/>
</dbReference>
<organism evidence="2 3">
    <name type="scientific">Musca domestica</name>
    <name type="common">House fly</name>
    <dbReference type="NCBI Taxonomy" id="7370"/>
    <lineage>
        <taxon>Eukaryota</taxon>
        <taxon>Metazoa</taxon>
        <taxon>Ecdysozoa</taxon>
        <taxon>Arthropoda</taxon>
        <taxon>Hexapoda</taxon>
        <taxon>Insecta</taxon>
        <taxon>Pterygota</taxon>
        <taxon>Neoptera</taxon>
        <taxon>Endopterygota</taxon>
        <taxon>Diptera</taxon>
        <taxon>Brachycera</taxon>
        <taxon>Muscomorpha</taxon>
        <taxon>Muscoidea</taxon>
        <taxon>Muscidae</taxon>
        <taxon>Musca</taxon>
    </lineage>
</organism>
<protein>
    <submittedName>
        <fullName evidence="3">Uncharacterized protein LOC101895621</fullName>
    </submittedName>
</protein>
<dbReference type="VEuPathDB" id="VectorBase:MDOMA2_017798"/>
<feature type="region of interest" description="Disordered" evidence="1">
    <location>
        <begin position="573"/>
        <end position="593"/>
    </location>
</feature>
<evidence type="ECO:0000256" key="1">
    <source>
        <dbReference type="SAM" id="MobiDB-lite"/>
    </source>
</evidence>
<feature type="compositionally biased region" description="Low complexity" evidence="1">
    <location>
        <begin position="297"/>
        <end position="314"/>
    </location>
</feature>
<feature type="compositionally biased region" description="Low complexity" evidence="1">
    <location>
        <begin position="109"/>
        <end position="136"/>
    </location>
</feature>
<feature type="region of interest" description="Disordered" evidence="1">
    <location>
        <begin position="252"/>
        <end position="328"/>
    </location>
</feature>
<feature type="region of interest" description="Disordered" evidence="1">
    <location>
        <begin position="359"/>
        <end position="417"/>
    </location>
</feature>
<feature type="compositionally biased region" description="Basic residues" evidence="1">
    <location>
        <begin position="283"/>
        <end position="292"/>
    </location>
</feature>
<feature type="compositionally biased region" description="Polar residues" evidence="1">
    <location>
        <begin position="315"/>
        <end position="328"/>
    </location>
</feature>
<dbReference type="OrthoDB" id="8029146at2759"/>
<feature type="compositionally biased region" description="Low complexity" evidence="1">
    <location>
        <begin position="573"/>
        <end position="588"/>
    </location>
</feature>
<feature type="compositionally biased region" description="Basic residues" evidence="1">
    <location>
        <begin position="380"/>
        <end position="394"/>
    </location>
</feature>
<feature type="compositionally biased region" description="Basic and acidic residues" evidence="1">
    <location>
        <begin position="265"/>
        <end position="277"/>
    </location>
</feature>
<proteinExistence type="predicted"/>